<comment type="caution">
    <text evidence="2">The sequence shown here is derived from an EMBL/GenBank/DDBJ whole genome shotgun (WGS) entry which is preliminary data.</text>
</comment>
<dbReference type="EMBL" id="BAAANC010000003">
    <property type="protein sequence ID" value="GAA1546017.1"/>
    <property type="molecule type" value="Genomic_DNA"/>
</dbReference>
<organism evidence="2 3">
    <name type="scientific">Kribbella lupini</name>
    <dbReference type="NCBI Taxonomy" id="291602"/>
    <lineage>
        <taxon>Bacteria</taxon>
        <taxon>Bacillati</taxon>
        <taxon>Actinomycetota</taxon>
        <taxon>Actinomycetes</taxon>
        <taxon>Propionibacteriales</taxon>
        <taxon>Kribbellaceae</taxon>
        <taxon>Kribbella</taxon>
    </lineage>
</organism>
<reference evidence="2 3" key="1">
    <citation type="journal article" date="2019" name="Int. J. Syst. Evol. Microbiol.">
        <title>The Global Catalogue of Microorganisms (GCM) 10K type strain sequencing project: providing services to taxonomists for standard genome sequencing and annotation.</title>
        <authorList>
            <consortium name="The Broad Institute Genomics Platform"/>
            <consortium name="The Broad Institute Genome Sequencing Center for Infectious Disease"/>
            <person name="Wu L."/>
            <person name="Ma J."/>
        </authorList>
    </citation>
    <scope>NUCLEOTIDE SEQUENCE [LARGE SCALE GENOMIC DNA]</scope>
    <source>
        <strain evidence="2 3">JCM 14303</strain>
    </source>
</reference>
<feature type="transmembrane region" description="Helical" evidence="1">
    <location>
        <begin position="21"/>
        <end position="54"/>
    </location>
</feature>
<dbReference type="RefSeq" id="WP_344179623.1">
    <property type="nucleotide sequence ID" value="NZ_BAAANC010000003.1"/>
</dbReference>
<name>A0ABN2BTL1_9ACTN</name>
<evidence type="ECO:0000313" key="2">
    <source>
        <dbReference type="EMBL" id="GAA1546017.1"/>
    </source>
</evidence>
<keyword evidence="3" id="KW-1185">Reference proteome</keyword>
<gene>
    <name evidence="2" type="ORF">GCM10009741_56920</name>
</gene>
<keyword evidence="1" id="KW-1133">Transmembrane helix</keyword>
<evidence type="ECO:0000313" key="3">
    <source>
        <dbReference type="Proteomes" id="UP001500363"/>
    </source>
</evidence>
<keyword evidence="1" id="KW-0472">Membrane</keyword>
<proteinExistence type="predicted"/>
<dbReference type="Proteomes" id="UP001500363">
    <property type="component" value="Unassembled WGS sequence"/>
</dbReference>
<protein>
    <submittedName>
        <fullName evidence="2">Uncharacterized protein</fullName>
    </submittedName>
</protein>
<sequence length="229" mass="25135">MASINYERNRRYFTPVSYKPGIICIVVGVLLLFFGSAGPILIGLALAALGGFLIYRQAADRPTDEQLDRQVREILAGLKPQALDKLGLDADEVSLIPPIVVGGNSFSGRVKKGKDGVFRSSTCEGIVIFFGEQELHSYKYQVSLIEDQRSREETDVYFYRDVVSVATKSDTVQVAVEGVGQQQIQLERFKLTTSGATTIECSMDATSNTTGRDIQGAKTLIRNKKMLAT</sequence>
<keyword evidence="1" id="KW-0812">Transmembrane</keyword>
<accession>A0ABN2BTL1</accession>
<evidence type="ECO:0000256" key="1">
    <source>
        <dbReference type="SAM" id="Phobius"/>
    </source>
</evidence>